<gene>
    <name evidence="10" type="primary">ileS</name>
    <name evidence="13" type="ORF">A2561_01630</name>
</gene>
<sequence length="979" mass="113243">MFNYPQEEEKILKFWEDNKIFEKSLEQTLRPAQGKRKDFVFYDGPPFATGTPHYGHLLQSVIKDAIPRYKTMQGFYVERQWGWDCHGLPIENIVEKELGTKGKKEIIEMGVKKFNDLCRDKIFIFINEWEKMIPRFGRWADMTNPYRTMDFEYMQKEWWAFKQLYNKGLIYEDYRSMHICPRCETTLSQGEVAEGYKNIKDLSVTVKLKVKNPEKHNLPENTFILAWTTTPWTLPGNVALAVGEKIKYVLVKAENENYIVAENRLSSLRGPVATSQMLAGTAISMTGIATPSTAVEARNDGYEIIKTFLGNDLVGLEYEPLFDYYKKDLNLKNRENGWRVVSADFVTTEDGTGIVHIAPAFGADDMALGKQKNLPFVQHVKMDGTFKEETKKFIGLDLKPRAKNKPEEIREADLTMVKYLEEKNLVFSHEKYEHSYPHCWRCDTALLNYATSSWFVAVEKIKPTLLKTAENINWSPTHIKEGRFGQWLEGARDWSISRQRFWANTIPVWRCEKCKKEMVFASAEELEKLSGIKVNDLHKDIVDQVIFDCACGNKMIRVPDVLDTWFDSGSVPFATNREIPADYIGEAQDHTRAWFYYMHVLSGALFEKPAFKNCTVTGMILAEDGKKMSKKLKNYPDPTYMIEKYGADPIRFYMLTSPVVQAENLSFSEKGVDEIVKKNIGRLQNVLSFYQLYQNQTPASCSSKNILDLWILSRLNELIKDVTYGYENYRVDLATRPITDFIDDFSVWYLRRSRDRFKEESPDKKDALSTLRYVLYNLSLVIAPAMPFFAEYIFIATKEDKDPESVHLCKWPEAKEINKKILNQMQEVRDIVAKALGERVVKGIKVKQPLSSLKIKNASEQFYGIVPNELAELIKDEVNVKEIIFDEKISGEVELDINLTEELKEEGILREIIRTLQGERKNQNLVPTDKISAKISAPDYEKNIIEKNKELLLKEFRATEITTELGTELKIEIQKVESH</sequence>
<dbReference type="GO" id="GO:0005524">
    <property type="term" value="F:ATP binding"/>
    <property type="evidence" value="ECO:0007669"/>
    <property type="project" value="UniProtKB-UniRule"/>
</dbReference>
<dbReference type="SUPFAM" id="SSF50677">
    <property type="entry name" value="ValRS/IleRS/LeuRS editing domain"/>
    <property type="match status" value="1"/>
</dbReference>
<keyword evidence="7 10" id="KW-0030">Aminoacyl-tRNA synthetase</keyword>
<dbReference type="InterPro" id="IPR033709">
    <property type="entry name" value="Anticodon_Ile_ABEc"/>
</dbReference>
<dbReference type="CDD" id="cd07961">
    <property type="entry name" value="Anticodon_Ia_Ile_ABEc"/>
    <property type="match status" value="1"/>
</dbReference>
<dbReference type="Pfam" id="PF08264">
    <property type="entry name" value="Anticodon_1"/>
    <property type="match status" value="1"/>
</dbReference>
<evidence type="ECO:0000313" key="13">
    <source>
        <dbReference type="EMBL" id="OGZ89460.1"/>
    </source>
</evidence>
<dbReference type="PRINTS" id="PR00984">
    <property type="entry name" value="TRNASYNTHILE"/>
</dbReference>
<feature type="binding site" evidence="10">
    <location>
        <position position="630"/>
    </location>
    <ligand>
        <name>ATP</name>
        <dbReference type="ChEBI" id="CHEBI:30616"/>
    </ligand>
</feature>
<evidence type="ECO:0000256" key="2">
    <source>
        <dbReference type="ARBA" id="ARBA00022490"/>
    </source>
</evidence>
<proteinExistence type="inferred from homology"/>
<evidence type="ECO:0000256" key="5">
    <source>
        <dbReference type="ARBA" id="ARBA00022840"/>
    </source>
</evidence>
<evidence type="ECO:0000259" key="11">
    <source>
        <dbReference type="Pfam" id="PF00133"/>
    </source>
</evidence>
<dbReference type="InterPro" id="IPR023586">
    <property type="entry name" value="Ile-tRNA-ligase_type2"/>
</dbReference>
<keyword evidence="2 10" id="KW-0963">Cytoplasm</keyword>
<dbReference type="HAMAP" id="MF_02003">
    <property type="entry name" value="Ile_tRNA_synth_type2"/>
    <property type="match status" value="1"/>
</dbReference>
<comment type="caution">
    <text evidence="13">The sequence shown here is derived from an EMBL/GenBank/DDBJ whole genome shotgun (WGS) entry which is preliminary data.</text>
</comment>
<dbReference type="PANTHER" id="PTHR42780:SF1">
    <property type="entry name" value="ISOLEUCINE--TRNA LIGASE, CYTOPLASMIC"/>
    <property type="match status" value="1"/>
</dbReference>
<dbReference type="PANTHER" id="PTHR42780">
    <property type="entry name" value="SOLEUCYL-TRNA SYNTHETASE"/>
    <property type="match status" value="1"/>
</dbReference>
<evidence type="ECO:0000256" key="7">
    <source>
        <dbReference type="ARBA" id="ARBA00023146"/>
    </source>
</evidence>
<dbReference type="GO" id="GO:0000049">
    <property type="term" value="F:tRNA binding"/>
    <property type="evidence" value="ECO:0007669"/>
    <property type="project" value="InterPro"/>
</dbReference>
<evidence type="ECO:0000259" key="12">
    <source>
        <dbReference type="Pfam" id="PF08264"/>
    </source>
</evidence>
<dbReference type="SUPFAM" id="SSF47323">
    <property type="entry name" value="Anticodon-binding domain of a subclass of class I aminoacyl-tRNA synthetases"/>
    <property type="match status" value="1"/>
</dbReference>
<evidence type="ECO:0000256" key="9">
    <source>
        <dbReference type="ARBA" id="ARBA00048359"/>
    </source>
</evidence>
<keyword evidence="5 10" id="KW-0067">ATP-binding</keyword>
<protein>
    <recommendedName>
        <fullName evidence="10">Isoleucine--tRNA ligase</fullName>
        <ecNumber evidence="10">6.1.1.5</ecNumber>
    </recommendedName>
    <alternativeName>
        <fullName evidence="10">Isoleucyl-tRNA synthetase</fullName>
        <shortName evidence="10">IleRS</shortName>
    </alternativeName>
</protein>
<feature type="short sequence motif" description="'HIGH' region" evidence="10">
    <location>
        <begin position="46"/>
        <end position="56"/>
    </location>
</feature>
<keyword evidence="4 10" id="KW-0547">Nucleotide-binding</keyword>
<dbReference type="InterPro" id="IPR014729">
    <property type="entry name" value="Rossmann-like_a/b/a_fold"/>
</dbReference>
<dbReference type="InterPro" id="IPR009008">
    <property type="entry name" value="Val/Leu/Ile-tRNA-synth_edit"/>
</dbReference>
<dbReference type="EC" id="6.1.1.5" evidence="10"/>
<dbReference type="GO" id="GO:0005737">
    <property type="term" value="C:cytoplasm"/>
    <property type="evidence" value="ECO:0007669"/>
    <property type="project" value="UniProtKB-SubCell"/>
</dbReference>
<dbReference type="GO" id="GO:0002161">
    <property type="term" value="F:aminoacyl-tRNA deacylase activity"/>
    <property type="evidence" value="ECO:0007669"/>
    <property type="project" value="InterPro"/>
</dbReference>
<dbReference type="SUPFAM" id="SSF52374">
    <property type="entry name" value="Nucleotidylyl transferase"/>
    <property type="match status" value="1"/>
</dbReference>
<dbReference type="Pfam" id="PF19302">
    <property type="entry name" value="DUF5915"/>
    <property type="match status" value="1"/>
</dbReference>
<dbReference type="Pfam" id="PF00133">
    <property type="entry name" value="tRNA-synt_1"/>
    <property type="match status" value="1"/>
</dbReference>
<name>A0A1G2JT49_9BACT</name>
<dbReference type="NCBIfam" id="TIGR00392">
    <property type="entry name" value="ileS"/>
    <property type="match status" value="1"/>
</dbReference>
<accession>A0A1G2JT49</accession>
<dbReference type="InterPro" id="IPR002301">
    <property type="entry name" value="Ile-tRNA-ligase"/>
</dbReference>
<comment type="cofactor">
    <cofactor evidence="10">
        <name>Zn(2+)</name>
        <dbReference type="ChEBI" id="CHEBI:29105"/>
    </cofactor>
</comment>
<dbReference type="InterPro" id="IPR001412">
    <property type="entry name" value="aa-tRNA-synth_I_CS"/>
</dbReference>
<evidence type="ECO:0000256" key="1">
    <source>
        <dbReference type="ARBA" id="ARBA00007078"/>
    </source>
</evidence>
<comment type="subunit">
    <text evidence="10">Monomer.</text>
</comment>
<comment type="domain">
    <text evidence="10">IleRS has two distinct active sites: one for aminoacylation and one for editing. The misactivated valine is translocated from the active site to the editing site, which sterically excludes the correctly activated isoleucine. The single editing site contains two valyl binding pockets, one specific for each substrate (Val-AMP or Val-tRNA(Ile)).</text>
</comment>
<keyword evidence="3 10" id="KW-0436">Ligase</keyword>
<dbReference type="EMBL" id="MHPU01000007">
    <property type="protein sequence ID" value="OGZ89460.1"/>
    <property type="molecule type" value="Genomic_DNA"/>
</dbReference>
<keyword evidence="6 10" id="KW-0648">Protein biosynthesis</keyword>
<dbReference type="GO" id="GO:0008270">
    <property type="term" value="F:zinc ion binding"/>
    <property type="evidence" value="ECO:0007669"/>
    <property type="project" value="UniProtKB-UniRule"/>
</dbReference>
<comment type="subcellular location">
    <subcellularLocation>
        <location evidence="10">Cytoplasm</location>
    </subcellularLocation>
</comment>
<evidence type="ECO:0000256" key="10">
    <source>
        <dbReference type="HAMAP-Rule" id="MF_02003"/>
    </source>
</evidence>
<evidence type="ECO:0000256" key="4">
    <source>
        <dbReference type="ARBA" id="ARBA00022741"/>
    </source>
</evidence>
<dbReference type="InterPro" id="IPR002300">
    <property type="entry name" value="aa-tRNA-synth_Ia"/>
</dbReference>
<evidence type="ECO:0000256" key="3">
    <source>
        <dbReference type="ARBA" id="ARBA00022598"/>
    </source>
</evidence>
<evidence type="ECO:0000313" key="14">
    <source>
        <dbReference type="Proteomes" id="UP000178935"/>
    </source>
</evidence>
<dbReference type="AlphaFoldDB" id="A0A1G2JT49"/>
<comment type="similarity">
    <text evidence="1 10">Belongs to the class-I aminoacyl-tRNA synthetase family. IleS type 2 subfamily.</text>
</comment>
<comment type="catalytic activity">
    <reaction evidence="9 10">
        <text>tRNA(Ile) + L-isoleucine + ATP = L-isoleucyl-tRNA(Ile) + AMP + diphosphate</text>
        <dbReference type="Rhea" id="RHEA:11060"/>
        <dbReference type="Rhea" id="RHEA-COMP:9666"/>
        <dbReference type="Rhea" id="RHEA-COMP:9695"/>
        <dbReference type="ChEBI" id="CHEBI:30616"/>
        <dbReference type="ChEBI" id="CHEBI:33019"/>
        <dbReference type="ChEBI" id="CHEBI:58045"/>
        <dbReference type="ChEBI" id="CHEBI:78442"/>
        <dbReference type="ChEBI" id="CHEBI:78528"/>
        <dbReference type="ChEBI" id="CHEBI:456215"/>
        <dbReference type="EC" id="6.1.1.5"/>
    </reaction>
</comment>
<organism evidence="13 14">
    <name type="scientific">Candidatus Staskawiczbacteria bacterium RIFOXYD1_FULL_32_13</name>
    <dbReference type="NCBI Taxonomy" id="1802234"/>
    <lineage>
        <taxon>Bacteria</taxon>
        <taxon>Candidatus Staskawicziibacteriota</taxon>
    </lineage>
</organism>
<feature type="short sequence motif" description="'KMSKS' region" evidence="10">
    <location>
        <begin position="627"/>
        <end position="631"/>
    </location>
</feature>
<feature type="domain" description="Aminoacyl-tRNA synthetase class Ia" evidence="11">
    <location>
        <begin position="10"/>
        <end position="666"/>
    </location>
</feature>
<evidence type="ECO:0000256" key="8">
    <source>
        <dbReference type="ARBA" id="ARBA00025217"/>
    </source>
</evidence>
<dbReference type="Gene3D" id="1.10.730.10">
    <property type="entry name" value="Isoleucyl-tRNA Synthetase, Domain 1"/>
    <property type="match status" value="1"/>
</dbReference>
<evidence type="ECO:0000256" key="6">
    <source>
        <dbReference type="ARBA" id="ARBA00022917"/>
    </source>
</evidence>
<comment type="function">
    <text evidence="8 10">Catalyzes the attachment of isoleucine to tRNA(Ile). As IleRS can inadvertently accommodate and process structurally similar amino acids such as valine, to avoid such errors it has two additional distinct tRNA(Ile)-dependent editing activities. One activity is designated as 'pretransfer' editing and involves the hydrolysis of activated Val-AMP. The other activity is designated 'posttransfer' editing and involves deacylation of mischarged Val-tRNA(Ile).</text>
</comment>
<dbReference type="InterPro" id="IPR009080">
    <property type="entry name" value="tRNAsynth_Ia_anticodon-bd"/>
</dbReference>
<dbReference type="PROSITE" id="PS00178">
    <property type="entry name" value="AA_TRNA_LIGASE_I"/>
    <property type="match status" value="1"/>
</dbReference>
<dbReference type="InterPro" id="IPR013155">
    <property type="entry name" value="M/V/L/I-tRNA-synth_anticd-bd"/>
</dbReference>
<feature type="domain" description="Methionyl/Valyl/Leucyl/Isoleucyl-tRNA synthetase anticodon-binding" evidence="12">
    <location>
        <begin position="708"/>
        <end position="851"/>
    </location>
</feature>
<dbReference type="GO" id="GO:0004822">
    <property type="term" value="F:isoleucine-tRNA ligase activity"/>
    <property type="evidence" value="ECO:0007669"/>
    <property type="project" value="UniProtKB-UniRule"/>
</dbReference>
<reference evidence="13 14" key="1">
    <citation type="journal article" date="2016" name="Nat. Commun.">
        <title>Thousands of microbial genomes shed light on interconnected biogeochemical processes in an aquifer system.</title>
        <authorList>
            <person name="Anantharaman K."/>
            <person name="Brown C.T."/>
            <person name="Hug L.A."/>
            <person name="Sharon I."/>
            <person name="Castelle C.J."/>
            <person name="Probst A.J."/>
            <person name="Thomas B.C."/>
            <person name="Singh A."/>
            <person name="Wilkins M.J."/>
            <person name="Karaoz U."/>
            <person name="Brodie E.L."/>
            <person name="Williams K.H."/>
            <person name="Hubbard S.S."/>
            <person name="Banfield J.F."/>
        </authorList>
    </citation>
    <scope>NUCLEOTIDE SEQUENCE [LARGE SCALE GENOMIC DNA]</scope>
</reference>
<dbReference type="Proteomes" id="UP000178935">
    <property type="component" value="Unassembled WGS sequence"/>
</dbReference>
<dbReference type="Gene3D" id="3.40.50.620">
    <property type="entry name" value="HUPs"/>
    <property type="match status" value="2"/>
</dbReference>
<keyword evidence="10" id="KW-0862">Zinc</keyword>
<dbReference type="GO" id="GO:0006428">
    <property type="term" value="P:isoleucyl-tRNA aminoacylation"/>
    <property type="evidence" value="ECO:0007669"/>
    <property type="project" value="UniProtKB-UniRule"/>
</dbReference>
<keyword evidence="10" id="KW-0479">Metal-binding</keyword>